<organism evidence="5 6">
    <name type="scientific">Caballeronia hypogeia</name>
    <dbReference type="NCBI Taxonomy" id="1777140"/>
    <lineage>
        <taxon>Bacteria</taxon>
        <taxon>Pseudomonadati</taxon>
        <taxon>Pseudomonadota</taxon>
        <taxon>Betaproteobacteria</taxon>
        <taxon>Burkholderiales</taxon>
        <taxon>Burkholderiaceae</taxon>
        <taxon>Caballeronia</taxon>
    </lineage>
</organism>
<dbReference type="Proteomes" id="UP000054851">
    <property type="component" value="Unassembled WGS sequence"/>
</dbReference>
<comment type="caution">
    <text evidence="5">The sequence shown here is derived from an EMBL/GenBank/DDBJ whole genome shotgun (WGS) entry which is preliminary data.</text>
</comment>
<dbReference type="GO" id="GO:0005829">
    <property type="term" value="C:cytosol"/>
    <property type="evidence" value="ECO:0007669"/>
    <property type="project" value="TreeGrafter"/>
</dbReference>
<dbReference type="InterPro" id="IPR022893">
    <property type="entry name" value="Shikimate_DH_fam"/>
</dbReference>
<name>A0A158AR07_9BURK</name>
<dbReference type="OrthoDB" id="3609723at2"/>
<proteinExistence type="predicted"/>
<dbReference type="AlphaFoldDB" id="A0A158AR07"/>
<dbReference type="GO" id="GO:0009073">
    <property type="term" value="P:aromatic amino acid family biosynthetic process"/>
    <property type="evidence" value="ECO:0007669"/>
    <property type="project" value="UniProtKB-KW"/>
</dbReference>
<evidence type="ECO:0000259" key="4">
    <source>
        <dbReference type="Pfam" id="PF08501"/>
    </source>
</evidence>
<gene>
    <name evidence="5" type="ORF">AWB79_02676</name>
</gene>
<dbReference type="GO" id="GO:0009423">
    <property type="term" value="P:chorismate biosynthetic process"/>
    <property type="evidence" value="ECO:0007669"/>
    <property type="project" value="TreeGrafter"/>
</dbReference>
<dbReference type="InterPro" id="IPR046346">
    <property type="entry name" value="Aminoacid_DH-like_N_sf"/>
</dbReference>
<dbReference type="Gene3D" id="3.40.50.10860">
    <property type="entry name" value="Leucine Dehydrogenase, chain A, domain 1"/>
    <property type="match status" value="1"/>
</dbReference>
<protein>
    <submittedName>
        <fullName evidence="5">Shikimate 5-dehydrogenase</fullName>
    </submittedName>
</protein>
<keyword evidence="6" id="KW-1185">Reference proteome</keyword>
<dbReference type="Pfam" id="PF08501">
    <property type="entry name" value="Shikimate_dh_N"/>
    <property type="match status" value="1"/>
</dbReference>
<dbReference type="GO" id="GO:0050661">
    <property type="term" value="F:NADP binding"/>
    <property type="evidence" value="ECO:0007669"/>
    <property type="project" value="TreeGrafter"/>
</dbReference>
<keyword evidence="2" id="KW-0560">Oxidoreductase</keyword>
<evidence type="ECO:0000256" key="2">
    <source>
        <dbReference type="ARBA" id="ARBA00023002"/>
    </source>
</evidence>
<dbReference type="InterPro" id="IPR036291">
    <property type="entry name" value="NAD(P)-bd_dom_sf"/>
</dbReference>
<dbReference type="CDD" id="cd01065">
    <property type="entry name" value="NAD_bind_Shikimate_DH"/>
    <property type="match status" value="1"/>
</dbReference>
<evidence type="ECO:0000313" key="6">
    <source>
        <dbReference type="Proteomes" id="UP000054851"/>
    </source>
</evidence>
<dbReference type="STRING" id="1777140.AWB79_02676"/>
<reference evidence="5" key="1">
    <citation type="submission" date="2016-01" db="EMBL/GenBank/DDBJ databases">
        <authorList>
            <person name="Peeters C."/>
        </authorList>
    </citation>
    <scope>NUCLEOTIDE SEQUENCE</scope>
    <source>
        <strain evidence="5">LMG 29322</strain>
    </source>
</reference>
<sequence length="293" mass="31273">MSVSGDTHMERLRLDAPADALTRLFFIFGSPIAHVRAPVVWSTLMKRYSANALMLPADVDAERFDTALAGVKGMANVDGVIFTMPHKFAAMKHADVLSARARRIGSINLLRRRAGGSWEGDNVDGAGFVVGVRADGIRLQGAHVYLHGCGGVGRSIGWSLAMEDIARLTLFDLDATRAHALAEAIRQDSKVRIEVATKAGGPDMRETDLAINASPLGLNAGDALPFSVDRLPPHAVVADVIMDPRTTALLHAASAHGLKVHHGRNMMNHAMPVAASFFGLDDAFDWNGASVQG</sequence>
<dbReference type="PANTHER" id="PTHR21089:SF1">
    <property type="entry name" value="BIFUNCTIONAL 3-DEHYDROQUINATE DEHYDRATASE_SHIKIMATE DEHYDROGENASE, CHLOROPLASTIC"/>
    <property type="match status" value="1"/>
</dbReference>
<dbReference type="GO" id="GO:0004764">
    <property type="term" value="F:shikimate 3-dehydrogenase (NADP+) activity"/>
    <property type="evidence" value="ECO:0007669"/>
    <property type="project" value="InterPro"/>
</dbReference>
<dbReference type="PANTHER" id="PTHR21089">
    <property type="entry name" value="SHIKIMATE DEHYDROGENASE"/>
    <property type="match status" value="1"/>
</dbReference>
<dbReference type="GO" id="GO:0019632">
    <property type="term" value="P:shikimate metabolic process"/>
    <property type="evidence" value="ECO:0007669"/>
    <property type="project" value="TreeGrafter"/>
</dbReference>
<accession>A0A158AR07</accession>
<keyword evidence="3" id="KW-0028">Amino-acid biosynthesis</keyword>
<evidence type="ECO:0000313" key="5">
    <source>
        <dbReference type="EMBL" id="SAK60080.1"/>
    </source>
</evidence>
<evidence type="ECO:0000256" key="1">
    <source>
        <dbReference type="ARBA" id="ARBA00004871"/>
    </source>
</evidence>
<dbReference type="SUPFAM" id="SSF53223">
    <property type="entry name" value="Aminoacid dehydrogenase-like, N-terminal domain"/>
    <property type="match status" value="1"/>
</dbReference>
<dbReference type="Gene3D" id="3.40.50.720">
    <property type="entry name" value="NAD(P)-binding Rossmann-like Domain"/>
    <property type="match status" value="1"/>
</dbReference>
<dbReference type="EMBL" id="FCOA02000007">
    <property type="protein sequence ID" value="SAK60080.1"/>
    <property type="molecule type" value="Genomic_DNA"/>
</dbReference>
<dbReference type="InterPro" id="IPR013708">
    <property type="entry name" value="Shikimate_DH-bd_N"/>
</dbReference>
<feature type="domain" description="Shikimate dehydrogenase substrate binding N-terminal" evidence="4">
    <location>
        <begin position="27"/>
        <end position="109"/>
    </location>
</feature>
<comment type="pathway">
    <text evidence="1">Metabolic intermediate biosynthesis; chorismate biosynthesis; chorismate from D-erythrose 4-phosphate and phosphoenolpyruvate: step 4/7.</text>
</comment>
<keyword evidence="3" id="KW-0057">Aromatic amino acid biosynthesis</keyword>
<evidence type="ECO:0000256" key="3">
    <source>
        <dbReference type="ARBA" id="ARBA00023141"/>
    </source>
</evidence>
<dbReference type="SUPFAM" id="SSF51735">
    <property type="entry name" value="NAD(P)-binding Rossmann-fold domains"/>
    <property type="match status" value="1"/>
</dbReference>